<keyword evidence="3" id="KW-1185">Reference proteome</keyword>
<protein>
    <recommendedName>
        <fullName evidence="1">DUF695 domain-containing protein</fullName>
    </recommendedName>
</protein>
<feature type="domain" description="DUF695" evidence="1">
    <location>
        <begin position="240"/>
        <end position="360"/>
    </location>
</feature>
<dbReference type="InterPro" id="IPR016097">
    <property type="entry name" value="DUF695"/>
</dbReference>
<organism evidence="2 3">
    <name type="scientific">Niastella vici</name>
    <dbReference type="NCBI Taxonomy" id="1703345"/>
    <lineage>
        <taxon>Bacteria</taxon>
        <taxon>Pseudomonadati</taxon>
        <taxon>Bacteroidota</taxon>
        <taxon>Chitinophagia</taxon>
        <taxon>Chitinophagales</taxon>
        <taxon>Chitinophagaceae</taxon>
        <taxon>Niastella</taxon>
    </lineage>
</organism>
<dbReference type="Proteomes" id="UP000192796">
    <property type="component" value="Unassembled WGS sequence"/>
</dbReference>
<accession>A0A1V9FWJ2</accession>
<name>A0A1V9FWJ2_9BACT</name>
<dbReference type="STRING" id="1703345.A3860_27150"/>
<evidence type="ECO:0000313" key="3">
    <source>
        <dbReference type="Proteomes" id="UP000192796"/>
    </source>
</evidence>
<comment type="caution">
    <text evidence="2">The sequence shown here is derived from an EMBL/GenBank/DDBJ whole genome shotgun (WGS) entry which is preliminary data.</text>
</comment>
<evidence type="ECO:0000313" key="2">
    <source>
        <dbReference type="EMBL" id="OQP62690.1"/>
    </source>
</evidence>
<dbReference type="EMBL" id="LVYD01000049">
    <property type="protein sequence ID" value="OQP62690.1"/>
    <property type="molecule type" value="Genomic_DNA"/>
</dbReference>
<proteinExistence type="predicted"/>
<gene>
    <name evidence="2" type="ORF">A3860_27150</name>
</gene>
<dbReference type="RefSeq" id="WP_081148578.1">
    <property type="nucleotide sequence ID" value="NZ_LVYD01000049.1"/>
</dbReference>
<dbReference type="AlphaFoldDB" id="A0A1V9FWJ2"/>
<sequence>MAGISKYYRKAEEVQQAITMFWQWFIDNEHRFRGLEKNDSDQALSFLEELIAQMQPFNPYLKALAGPDNNDNYELIITSDGDIALFSKVEELVSAAPAVPNWVFTAHKPALGFEGISIDLYGLQFTADTTSFYPIVQENYPDEVSIVITHNGYNKELDEHFQAGGMIYLENGLGEVNTATKIDNYETGPVPPAGEGIEIIPITKLSEYLNWREKEFVEKYESVPAERPDTYHLLEAEDKDGKKILLTVNMECRYWDKKPAYSWLLQVNINYTGDETGFPLEEQLIALQTLEEEIFTLLPGDRTILAGNKTYDNCKNIYFYVSEYKTTAALLNQYVESKETQYEILFFIRRDKYWRTMEQYFNLPIED</sequence>
<dbReference type="Pfam" id="PF05117">
    <property type="entry name" value="DUF695"/>
    <property type="match status" value="1"/>
</dbReference>
<evidence type="ECO:0000259" key="1">
    <source>
        <dbReference type="Pfam" id="PF05117"/>
    </source>
</evidence>
<reference evidence="2 3" key="1">
    <citation type="submission" date="2016-03" db="EMBL/GenBank/DDBJ databases">
        <title>Niastella vici sp. nov., isolated from farmland soil.</title>
        <authorList>
            <person name="Chen L."/>
            <person name="Wang D."/>
            <person name="Yang S."/>
            <person name="Wang G."/>
        </authorList>
    </citation>
    <scope>NUCLEOTIDE SEQUENCE [LARGE SCALE GENOMIC DNA]</scope>
    <source>
        <strain evidence="2 3">DJ57</strain>
    </source>
</reference>
<dbReference type="OrthoDB" id="9151249at2"/>